<name>W9XUF8_9EURO</name>
<evidence type="ECO:0000313" key="7">
    <source>
        <dbReference type="EMBL" id="EXJ83838.1"/>
    </source>
</evidence>
<evidence type="ECO:0000259" key="6">
    <source>
        <dbReference type="Pfam" id="PF00673"/>
    </source>
</evidence>
<dbReference type="AlphaFoldDB" id="W9XUF8"/>
<dbReference type="OrthoDB" id="539541at2759"/>
<keyword evidence="2" id="KW-0689">Ribosomal protein</keyword>
<dbReference type="RefSeq" id="XP_007726524.1">
    <property type="nucleotide sequence ID" value="XM_007728334.1"/>
</dbReference>
<keyword evidence="8" id="KW-1185">Reference proteome</keyword>
<keyword evidence="3" id="KW-0687">Ribonucleoprotein</keyword>
<gene>
    <name evidence="7" type="ORF">A1O1_07466</name>
</gene>
<accession>W9XUF8</accession>
<proteinExistence type="inferred from homology"/>
<protein>
    <recommendedName>
        <fullName evidence="4">Large ribosomal subunit protein uL5m</fullName>
    </recommendedName>
</protein>
<dbReference type="SUPFAM" id="SSF55282">
    <property type="entry name" value="RL5-like"/>
    <property type="match status" value="1"/>
</dbReference>
<dbReference type="Gene3D" id="3.30.1440.10">
    <property type="match status" value="1"/>
</dbReference>
<dbReference type="Pfam" id="PF00673">
    <property type="entry name" value="Ribosomal_L5_C"/>
    <property type="match status" value="1"/>
</dbReference>
<dbReference type="InterPro" id="IPR022803">
    <property type="entry name" value="Ribosomal_uL5_dom_sf"/>
</dbReference>
<comment type="similarity">
    <text evidence="1">Belongs to the universal ribosomal protein uL5 family.</text>
</comment>
<dbReference type="HOGENOM" id="CLU_061015_1_0_1"/>
<evidence type="ECO:0000256" key="1">
    <source>
        <dbReference type="ARBA" id="ARBA00008553"/>
    </source>
</evidence>
<organism evidence="7 8">
    <name type="scientific">Capronia coronata CBS 617.96</name>
    <dbReference type="NCBI Taxonomy" id="1182541"/>
    <lineage>
        <taxon>Eukaryota</taxon>
        <taxon>Fungi</taxon>
        <taxon>Dikarya</taxon>
        <taxon>Ascomycota</taxon>
        <taxon>Pezizomycotina</taxon>
        <taxon>Eurotiomycetes</taxon>
        <taxon>Chaetothyriomycetidae</taxon>
        <taxon>Chaetothyriales</taxon>
        <taxon>Herpotrichiellaceae</taxon>
        <taxon>Capronia</taxon>
    </lineage>
</organism>
<dbReference type="EMBL" id="AMWN01000006">
    <property type="protein sequence ID" value="EXJ83838.1"/>
    <property type="molecule type" value="Genomic_DNA"/>
</dbReference>
<reference evidence="7 8" key="1">
    <citation type="submission" date="2013-03" db="EMBL/GenBank/DDBJ databases">
        <title>The Genome Sequence of Capronia coronata CBS 617.96.</title>
        <authorList>
            <consortium name="The Broad Institute Genomics Platform"/>
            <person name="Cuomo C."/>
            <person name="de Hoog S."/>
            <person name="Gorbushina A."/>
            <person name="Walker B."/>
            <person name="Young S.K."/>
            <person name="Zeng Q."/>
            <person name="Gargeya S."/>
            <person name="Fitzgerald M."/>
            <person name="Haas B."/>
            <person name="Abouelleil A."/>
            <person name="Allen A.W."/>
            <person name="Alvarado L."/>
            <person name="Arachchi H.M."/>
            <person name="Berlin A.M."/>
            <person name="Chapman S.B."/>
            <person name="Gainer-Dewar J."/>
            <person name="Goldberg J."/>
            <person name="Griggs A."/>
            <person name="Gujja S."/>
            <person name="Hansen M."/>
            <person name="Howarth C."/>
            <person name="Imamovic A."/>
            <person name="Ireland A."/>
            <person name="Larimer J."/>
            <person name="McCowan C."/>
            <person name="Murphy C."/>
            <person name="Pearson M."/>
            <person name="Poon T.W."/>
            <person name="Priest M."/>
            <person name="Roberts A."/>
            <person name="Saif S."/>
            <person name="Shea T."/>
            <person name="Sisk P."/>
            <person name="Sykes S."/>
            <person name="Wortman J."/>
            <person name="Nusbaum C."/>
            <person name="Birren B."/>
        </authorList>
    </citation>
    <scope>NUCLEOTIDE SEQUENCE [LARGE SCALE GENOMIC DNA]</scope>
    <source>
        <strain evidence="7 8">CBS 617.96</strain>
    </source>
</reference>
<evidence type="ECO:0000256" key="2">
    <source>
        <dbReference type="ARBA" id="ARBA00022980"/>
    </source>
</evidence>
<feature type="region of interest" description="Disordered" evidence="5">
    <location>
        <begin position="34"/>
        <end position="119"/>
    </location>
</feature>
<comment type="caution">
    <text evidence="7">The sequence shown here is derived from an EMBL/GenBank/DDBJ whole genome shotgun (WGS) entry which is preliminary data.</text>
</comment>
<dbReference type="GeneID" id="19162323"/>
<dbReference type="STRING" id="1182541.W9XUF8"/>
<evidence type="ECO:0000256" key="3">
    <source>
        <dbReference type="ARBA" id="ARBA00023274"/>
    </source>
</evidence>
<evidence type="ECO:0000256" key="4">
    <source>
        <dbReference type="ARBA" id="ARBA00040368"/>
    </source>
</evidence>
<feature type="domain" description="Large ribosomal subunit protein uL5 C-terminal" evidence="6">
    <location>
        <begin position="252"/>
        <end position="350"/>
    </location>
</feature>
<dbReference type="InterPro" id="IPR002132">
    <property type="entry name" value="Ribosomal_uL5"/>
</dbReference>
<dbReference type="Proteomes" id="UP000019484">
    <property type="component" value="Unassembled WGS sequence"/>
</dbReference>
<sequence length="356" mass="39683">MAESHLSLRLARTWRSFVKPSICNRCLQTRRTLASQASAPQGQRDAELEEASSLGGAPDAGSGSPVRDFDPLKVPRSRKRQLVPSRYQFRSPKYYRGPLHPHQPPPPSDPASREFVPGPFSTPRLEQTYHNIIAPDFMTMCYQHTPPGFRAPQKGARLRPWIGDSPYFRNRPLRGPRGGDVLRLLRKPITFRNIPMIERVTVHSFVKGALSGGSGYIHVAGMALQAITNHRVMTHEARTNEANWGIIKGKTVSMTVDLKGEDMYHFLGKLINVVLPRIKDWNGVRATTGDNSGNLTFGLDPESVATFPEIETNYDAYPGKMIPGLHITIHTTATCDKDARLLLQQVGIPFYGKVVD</sequence>
<dbReference type="GO" id="GO:1990904">
    <property type="term" value="C:ribonucleoprotein complex"/>
    <property type="evidence" value="ECO:0007669"/>
    <property type="project" value="UniProtKB-KW"/>
</dbReference>
<evidence type="ECO:0000313" key="8">
    <source>
        <dbReference type="Proteomes" id="UP000019484"/>
    </source>
</evidence>
<dbReference type="InterPro" id="IPR031309">
    <property type="entry name" value="Ribosomal_uL5_C"/>
</dbReference>
<dbReference type="GO" id="GO:0005840">
    <property type="term" value="C:ribosome"/>
    <property type="evidence" value="ECO:0007669"/>
    <property type="project" value="UniProtKB-KW"/>
</dbReference>
<dbReference type="PANTHER" id="PTHR11994">
    <property type="entry name" value="60S RIBOSOMAL PROTEIN L11-RELATED"/>
    <property type="match status" value="1"/>
</dbReference>
<evidence type="ECO:0000256" key="5">
    <source>
        <dbReference type="SAM" id="MobiDB-lite"/>
    </source>
</evidence>
<dbReference type="GO" id="GO:0003735">
    <property type="term" value="F:structural constituent of ribosome"/>
    <property type="evidence" value="ECO:0007669"/>
    <property type="project" value="InterPro"/>
</dbReference>
<dbReference type="FunFam" id="3.30.1440.10:FF:000001">
    <property type="entry name" value="50S ribosomal protein L5"/>
    <property type="match status" value="1"/>
</dbReference>
<dbReference type="eggNOG" id="KOG0398">
    <property type="taxonomic scope" value="Eukaryota"/>
</dbReference>
<dbReference type="GO" id="GO:0006412">
    <property type="term" value="P:translation"/>
    <property type="evidence" value="ECO:0007669"/>
    <property type="project" value="InterPro"/>
</dbReference>